<evidence type="ECO:0000313" key="2">
    <source>
        <dbReference type="Proteomes" id="UP000004508"/>
    </source>
</evidence>
<dbReference type="RefSeq" id="WP_007917815.1">
    <property type="nucleotide sequence ID" value="NZ_ADVG01000004.1"/>
</dbReference>
<reference evidence="1 2" key="1">
    <citation type="journal article" date="2011" name="Stand. Genomic Sci.">
        <title>Non-contiguous finished genome sequence and contextual data of the filamentous soil bacterium Ktedonobacter racemifer type strain (SOSP1-21).</title>
        <authorList>
            <person name="Chang Y.J."/>
            <person name="Land M."/>
            <person name="Hauser L."/>
            <person name="Chertkov O."/>
            <person name="Del Rio T.G."/>
            <person name="Nolan M."/>
            <person name="Copeland A."/>
            <person name="Tice H."/>
            <person name="Cheng J.F."/>
            <person name="Lucas S."/>
            <person name="Han C."/>
            <person name="Goodwin L."/>
            <person name="Pitluck S."/>
            <person name="Ivanova N."/>
            <person name="Ovchinikova G."/>
            <person name="Pati A."/>
            <person name="Chen A."/>
            <person name="Palaniappan K."/>
            <person name="Mavromatis K."/>
            <person name="Liolios K."/>
            <person name="Brettin T."/>
            <person name="Fiebig A."/>
            <person name="Rohde M."/>
            <person name="Abt B."/>
            <person name="Goker M."/>
            <person name="Detter J.C."/>
            <person name="Woyke T."/>
            <person name="Bristow J."/>
            <person name="Eisen J.A."/>
            <person name="Markowitz V."/>
            <person name="Hugenholtz P."/>
            <person name="Kyrpides N.C."/>
            <person name="Klenk H.P."/>
            <person name="Lapidus A."/>
        </authorList>
    </citation>
    <scope>NUCLEOTIDE SEQUENCE [LARGE SCALE GENOMIC DNA]</scope>
    <source>
        <strain evidence="2">DSM 44963</strain>
    </source>
</reference>
<organism evidence="1 2">
    <name type="scientific">Ktedonobacter racemifer DSM 44963</name>
    <dbReference type="NCBI Taxonomy" id="485913"/>
    <lineage>
        <taxon>Bacteria</taxon>
        <taxon>Bacillati</taxon>
        <taxon>Chloroflexota</taxon>
        <taxon>Ktedonobacteria</taxon>
        <taxon>Ktedonobacterales</taxon>
        <taxon>Ktedonobacteraceae</taxon>
        <taxon>Ktedonobacter</taxon>
    </lineage>
</organism>
<name>D6U1T4_KTERA</name>
<dbReference type="OrthoDB" id="165208at2"/>
<protein>
    <recommendedName>
        <fullName evidence="3">Antibiotic biosynthesis monooxygenase</fullName>
    </recommendedName>
</protein>
<dbReference type="STRING" id="485913.Krac_1446"/>
<accession>D6U1T4</accession>
<dbReference type="EMBL" id="ADVG01000004">
    <property type="protein sequence ID" value="EFH80818.1"/>
    <property type="molecule type" value="Genomic_DNA"/>
</dbReference>
<keyword evidence="2" id="KW-1185">Reference proteome</keyword>
<evidence type="ECO:0000313" key="1">
    <source>
        <dbReference type="EMBL" id="EFH80818.1"/>
    </source>
</evidence>
<sequence>MLIRIWHGRIASENLTNYLRRLRIDCSQQYRQARGNRGLQILCRQDGDAQALEVHSFWNTQADPQACIATYDLYQPETQKDLLLEAPYVVLYELAMEADLGHYHAMHSTQAHTHD</sequence>
<comment type="caution">
    <text evidence="1">The sequence shown here is derived from an EMBL/GenBank/DDBJ whole genome shotgun (WGS) entry which is preliminary data.</text>
</comment>
<proteinExistence type="predicted"/>
<gene>
    <name evidence="1" type="ORF">Krac_1446</name>
</gene>
<dbReference type="InParanoid" id="D6U1T4"/>
<dbReference type="AlphaFoldDB" id="D6U1T4"/>
<dbReference type="Proteomes" id="UP000004508">
    <property type="component" value="Unassembled WGS sequence"/>
</dbReference>
<evidence type="ECO:0008006" key="3">
    <source>
        <dbReference type="Google" id="ProtNLM"/>
    </source>
</evidence>